<keyword evidence="7 10" id="KW-0862">Zinc</keyword>
<comment type="cofactor">
    <cofactor evidence="10">
        <name>Zn(2+)</name>
        <dbReference type="ChEBI" id="CHEBI:29105"/>
    </cofactor>
    <text evidence="10">Binds 1 zinc ion per subunit.</text>
</comment>
<evidence type="ECO:0000259" key="12">
    <source>
        <dbReference type="PROSITE" id="PS51721"/>
    </source>
</evidence>
<keyword evidence="3 10" id="KW-0479">Metal-binding</keyword>
<comment type="subcellular location">
    <subcellularLocation>
        <location evidence="10">Cytoplasm</location>
    </subcellularLocation>
</comment>
<dbReference type="CDD" id="cd01854">
    <property type="entry name" value="YjeQ_EngC"/>
    <property type="match status" value="1"/>
</dbReference>
<dbReference type="PANTHER" id="PTHR32120">
    <property type="entry name" value="SMALL RIBOSOMAL SUBUNIT BIOGENESIS GTPASE RSGA"/>
    <property type="match status" value="1"/>
</dbReference>
<organism evidence="13 14">
    <name type="scientific">Thalassococcus arenae</name>
    <dbReference type="NCBI Taxonomy" id="2851652"/>
    <lineage>
        <taxon>Bacteria</taxon>
        <taxon>Pseudomonadati</taxon>
        <taxon>Pseudomonadota</taxon>
        <taxon>Alphaproteobacteria</taxon>
        <taxon>Rhodobacterales</taxon>
        <taxon>Roseobacteraceae</taxon>
        <taxon>Thalassococcus</taxon>
    </lineage>
</organism>
<evidence type="ECO:0000259" key="11">
    <source>
        <dbReference type="PROSITE" id="PS50936"/>
    </source>
</evidence>
<feature type="binding site" evidence="10">
    <location>
        <begin position="186"/>
        <end position="194"/>
    </location>
    <ligand>
        <name>GTP</name>
        <dbReference type="ChEBI" id="CHEBI:37565"/>
    </ligand>
</feature>
<dbReference type="PROSITE" id="PS51721">
    <property type="entry name" value="G_CP"/>
    <property type="match status" value="1"/>
</dbReference>
<feature type="binding site" evidence="10">
    <location>
        <position position="273"/>
    </location>
    <ligand>
        <name>Zn(2+)</name>
        <dbReference type="ChEBI" id="CHEBI:29105"/>
    </ligand>
</feature>
<evidence type="ECO:0000256" key="6">
    <source>
        <dbReference type="ARBA" id="ARBA00022801"/>
    </source>
</evidence>
<evidence type="ECO:0000256" key="2">
    <source>
        <dbReference type="ARBA" id="ARBA00022517"/>
    </source>
</evidence>
<evidence type="ECO:0000256" key="4">
    <source>
        <dbReference type="ARBA" id="ARBA00022730"/>
    </source>
</evidence>
<keyword evidence="1 10" id="KW-0963">Cytoplasm</keyword>
<dbReference type="EMBL" id="JAHRWL010000002">
    <property type="protein sequence ID" value="MBV2361240.1"/>
    <property type="molecule type" value="Genomic_DNA"/>
</dbReference>
<feature type="domain" description="CP-type G" evidence="12">
    <location>
        <begin position="90"/>
        <end position="243"/>
    </location>
</feature>
<keyword evidence="6 10" id="KW-0378">Hydrolase</keyword>
<comment type="caution">
    <text evidence="13">The sequence shown here is derived from an EMBL/GenBank/DDBJ whole genome shotgun (WGS) entry which is preliminary data.</text>
</comment>
<evidence type="ECO:0000256" key="10">
    <source>
        <dbReference type="HAMAP-Rule" id="MF_01820"/>
    </source>
</evidence>
<keyword evidence="4 10" id="KW-0699">rRNA-binding</keyword>
<feature type="binding site" evidence="10">
    <location>
        <position position="279"/>
    </location>
    <ligand>
        <name>Zn(2+)</name>
        <dbReference type="ChEBI" id="CHEBI:29105"/>
    </ligand>
</feature>
<comment type="subunit">
    <text evidence="10">Monomer. Associates with 30S ribosomal subunit, binds 16S rRNA.</text>
</comment>
<dbReference type="NCBIfam" id="TIGR00157">
    <property type="entry name" value="ribosome small subunit-dependent GTPase A"/>
    <property type="match status" value="1"/>
</dbReference>
<keyword evidence="9 10" id="KW-0342">GTP-binding</keyword>
<dbReference type="Proteomes" id="UP001166293">
    <property type="component" value="Unassembled WGS sequence"/>
</dbReference>
<keyword evidence="14" id="KW-1185">Reference proteome</keyword>
<comment type="similarity">
    <text evidence="10">Belongs to the TRAFAC class YlqF/YawG GTPase family. RsgA subfamily.</text>
</comment>
<proteinExistence type="inferred from homology"/>
<evidence type="ECO:0000256" key="9">
    <source>
        <dbReference type="ARBA" id="ARBA00023134"/>
    </source>
</evidence>
<feature type="binding site" evidence="10">
    <location>
        <position position="266"/>
    </location>
    <ligand>
        <name>Zn(2+)</name>
        <dbReference type="ChEBI" id="CHEBI:29105"/>
    </ligand>
</feature>
<feature type="domain" description="EngC GTPase" evidence="11">
    <location>
        <begin position="96"/>
        <end position="241"/>
    </location>
</feature>
<evidence type="ECO:0000256" key="1">
    <source>
        <dbReference type="ARBA" id="ARBA00022490"/>
    </source>
</evidence>
<reference evidence="13" key="1">
    <citation type="submission" date="2021-06" db="EMBL/GenBank/DDBJ databases">
        <title>Thalassococcus sp. CAU 1522 isolated from sea sand, Republic of Korea.</title>
        <authorList>
            <person name="Kim W."/>
        </authorList>
    </citation>
    <scope>NUCLEOTIDE SEQUENCE</scope>
    <source>
        <strain evidence="13">CAU 1522</strain>
    </source>
</reference>
<dbReference type="InterPro" id="IPR010914">
    <property type="entry name" value="RsgA_GTPase_dom"/>
</dbReference>
<accession>A0ABS6NB39</accession>
<dbReference type="EC" id="3.6.1.-" evidence="10"/>
<dbReference type="RefSeq" id="WP_217779569.1">
    <property type="nucleotide sequence ID" value="NZ_JAHRWL010000002.1"/>
</dbReference>
<evidence type="ECO:0000256" key="8">
    <source>
        <dbReference type="ARBA" id="ARBA00022884"/>
    </source>
</evidence>
<comment type="function">
    <text evidence="10">One of several proteins that assist in the late maturation steps of the functional core of the 30S ribosomal subunit. Helps release RbfA from mature subunits. May play a role in the assembly of ribosomal proteins into the subunit. Circularly permuted GTPase that catalyzes slow GTP hydrolysis, GTPase activity is stimulated by the 30S ribosomal subunit.</text>
</comment>
<gene>
    <name evidence="10 13" type="primary">rsgA</name>
    <name evidence="13" type="ORF">KUH32_15860</name>
</gene>
<dbReference type="PROSITE" id="PS50936">
    <property type="entry name" value="ENGC_GTPASE"/>
    <property type="match status" value="1"/>
</dbReference>
<dbReference type="Pfam" id="PF03193">
    <property type="entry name" value="RsgA_GTPase"/>
    <property type="match status" value="1"/>
</dbReference>
<protein>
    <recommendedName>
        <fullName evidence="10">Small ribosomal subunit biogenesis GTPase RsgA</fullName>
        <ecNumber evidence="10">3.6.1.-</ecNumber>
    </recommendedName>
</protein>
<evidence type="ECO:0000313" key="14">
    <source>
        <dbReference type="Proteomes" id="UP001166293"/>
    </source>
</evidence>
<evidence type="ECO:0000256" key="5">
    <source>
        <dbReference type="ARBA" id="ARBA00022741"/>
    </source>
</evidence>
<dbReference type="HAMAP" id="MF_01820">
    <property type="entry name" value="GTPase_RsgA"/>
    <property type="match status" value="1"/>
</dbReference>
<dbReference type="PANTHER" id="PTHR32120:SF10">
    <property type="entry name" value="SMALL RIBOSOMAL SUBUNIT BIOGENESIS GTPASE RSGA"/>
    <property type="match status" value="1"/>
</dbReference>
<dbReference type="InterPro" id="IPR004881">
    <property type="entry name" value="Ribosome_biogen_GTPase_RsgA"/>
</dbReference>
<feature type="binding site" evidence="10">
    <location>
        <position position="271"/>
    </location>
    <ligand>
        <name>Zn(2+)</name>
        <dbReference type="ChEBI" id="CHEBI:29105"/>
    </ligand>
</feature>
<evidence type="ECO:0000313" key="13">
    <source>
        <dbReference type="EMBL" id="MBV2361240.1"/>
    </source>
</evidence>
<dbReference type="InterPro" id="IPR030378">
    <property type="entry name" value="G_CP_dom"/>
</dbReference>
<feature type="binding site" evidence="10">
    <location>
        <begin position="135"/>
        <end position="138"/>
    </location>
    <ligand>
        <name>GTP</name>
        <dbReference type="ChEBI" id="CHEBI:37565"/>
    </ligand>
</feature>
<keyword evidence="5 10" id="KW-0547">Nucleotide-binding</keyword>
<evidence type="ECO:0000256" key="3">
    <source>
        <dbReference type="ARBA" id="ARBA00022723"/>
    </source>
</evidence>
<name>A0ABS6NB39_9RHOB</name>
<evidence type="ECO:0000256" key="7">
    <source>
        <dbReference type="ARBA" id="ARBA00022833"/>
    </source>
</evidence>
<keyword evidence="8 10" id="KW-0694">RNA-binding</keyword>
<sequence>MTDFSLSDLGWSDFFARQVTDDALTPARLTQVQRDRLMALGTDGPLTLVPTDSTGDYAVGDWVLHDGTHALHRLDPQTDLARKAAGHDAHRQRIAANVDTIAVVTSCNADFNIARLERYLALIAASGALPLIVLTKADQTDPSDYAAKARKLSPLASVIALNAKDADDARRLEAWCKNGKTLALVGSSGVGKTTLRNALTGETEATQAIRADDAKGRHTTTFRALVPTLARGWLVDTPGMRELQMADAQDGIAAVFEDIEDLAAQCRFNDCAHGPEPGCAVQAAVAEGALDPDRLARWEKLRREDAHNSATVAESRARGKAFGKMVKTIMADKKRGR</sequence>
<keyword evidence="2 10" id="KW-0690">Ribosome biogenesis</keyword>